<dbReference type="InterPro" id="IPR012000">
    <property type="entry name" value="Thiamin_PyroP_enz_cen_dom"/>
</dbReference>
<reference evidence="10 11" key="1">
    <citation type="submission" date="2015-06" db="EMBL/GenBank/DDBJ databases">
        <title>Survival trade-offs in plant roots during colonization by closely related pathogenic and mutualistic fungi.</title>
        <authorList>
            <person name="Hacquard S."/>
            <person name="Kracher B."/>
            <person name="Hiruma K."/>
            <person name="Weinman A."/>
            <person name="Muench P."/>
            <person name="Garrido Oter R."/>
            <person name="Ver Loren van Themaat E."/>
            <person name="Dallerey J.-F."/>
            <person name="Damm U."/>
            <person name="Henrissat B."/>
            <person name="Lespinet O."/>
            <person name="Thon M."/>
            <person name="Kemen E."/>
            <person name="McHardy A.C."/>
            <person name="Schulze-Lefert P."/>
            <person name="O'Connell R.J."/>
        </authorList>
    </citation>
    <scope>NUCLEOTIDE SEQUENCE [LARGE SCALE GENOMIC DNA]</scope>
    <source>
        <strain evidence="10 11">0861</strain>
    </source>
</reference>
<protein>
    <submittedName>
        <fullName evidence="10">Pyruvate decarboxylase</fullName>
    </submittedName>
</protein>
<evidence type="ECO:0000256" key="2">
    <source>
        <dbReference type="ARBA" id="ARBA00007812"/>
    </source>
</evidence>
<dbReference type="Proteomes" id="UP000076552">
    <property type="component" value="Unassembled WGS sequence"/>
</dbReference>
<dbReference type="GO" id="GO:0005634">
    <property type="term" value="C:nucleus"/>
    <property type="evidence" value="ECO:0007669"/>
    <property type="project" value="TreeGrafter"/>
</dbReference>
<keyword evidence="3" id="KW-0479">Metal-binding</keyword>
<evidence type="ECO:0000313" key="11">
    <source>
        <dbReference type="Proteomes" id="UP000076552"/>
    </source>
</evidence>
<comment type="cofactor">
    <cofactor evidence="1">
        <name>thiamine diphosphate</name>
        <dbReference type="ChEBI" id="CHEBI:58937"/>
    </cofactor>
</comment>
<dbReference type="GO" id="GO:0000287">
    <property type="term" value="F:magnesium ion binding"/>
    <property type="evidence" value="ECO:0007669"/>
    <property type="project" value="InterPro"/>
</dbReference>
<keyword evidence="6" id="KW-0786">Thiamine pyrophosphate</keyword>
<keyword evidence="10" id="KW-0670">Pyruvate</keyword>
<keyword evidence="11" id="KW-1185">Reference proteome</keyword>
<keyword evidence="5" id="KW-0460">Magnesium</keyword>
<dbReference type="GO" id="GO:0030976">
    <property type="term" value="F:thiamine pyrophosphate binding"/>
    <property type="evidence" value="ECO:0007669"/>
    <property type="project" value="InterPro"/>
</dbReference>
<evidence type="ECO:0000256" key="5">
    <source>
        <dbReference type="ARBA" id="ARBA00022842"/>
    </source>
</evidence>
<feature type="domain" description="Thiamine pyrophosphate enzyme N-terminal TPP-binding" evidence="9">
    <location>
        <begin position="1"/>
        <end position="66"/>
    </location>
</feature>
<proteinExistence type="inferred from homology"/>
<dbReference type="InterPro" id="IPR047213">
    <property type="entry name" value="TPP_PYR_PDC_IPDC-like"/>
</dbReference>
<evidence type="ECO:0000259" key="9">
    <source>
        <dbReference type="Pfam" id="PF02776"/>
    </source>
</evidence>
<dbReference type="EMBL" id="LFIV01000097">
    <property type="protein sequence ID" value="KZL70055.1"/>
    <property type="molecule type" value="Genomic_DNA"/>
</dbReference>
<dbReference type="GO" id="GO:0004737">
    <property type="term" value="F:pyruvate decarboxylase activity"/>
    <property type="evidence" value="ECO:0007669"/>
    <property type="project" value="TreeGrafter"/>
</dbReference>
<evidence type="ECO:0000256" key="1">
    <source>
        <dbReference type="ARBA" id="ARBA00001964"/>
    </source>
</evidence>
<dbReference type="Pfam" id="PF02776">
    <property type="entry name" value="TPP_enzyme_N"/>
    <property type="match status" value="1"/>
</dbReference>
<evidence type="ECO:0000256" key="3">
    <source>
        <dbReference type="ARBA" id="ARBA00022723"/>
    </source>
</evidence>
<dbReference type="Pfam" id="PF00205">
    <property type="entry name" value="TPP_enzyme_M"/>
    <property type="match status" value="1"/>
</dbReference>
<keyword evidence="7" id="KW-0456">Lyase</keyword>
<dbReference type="InterPro" id="IPR029061">
    <property type="entry name" value="THDP-binding"/>
</dbReference>
<dbReference type="Gene3D" id="3.40.50.1220">
    <property type="entry name" value="TPP-binding domain"/>
    <property type="match status" value="1"/>
</dbReference>
<dbReference type="InterPro" id="IPR029035">
    <property type="entry name" value="DHS-like_NAD/FAD-binding_dom"/>
</dbReference>
<gene>
    <name evidence="10" type="ORF">CT0861_09277</name>
</gene>
<dbReference type="InterPro" id="IPR012001">
    <property type="entry name" value="Thiamin_PyroP_enz_TPP-bd_dom"/>
</dbReference>
<dbReference type="PANTHER" id="PTHR43452:SF11">
    <property type="entry name" value="PYRUVATE DECARBOXYLASE"/>
    <property type="match status" value="1"/>
</dbReference>
<comment type="similarity">
    <text evidence="2">Belongs to the TPP enzyme family.</text>
</comment>
<dbReference type="InterPro" id="IPR012110">
    <property type="entry name" value="PDC/IPDC-like"/>
</dbReference>
<evidence type="ECO:0000256" key="6">
    <source>
        <dbReference type="ARBA" id="ARBA00023052"/>
    </source>
</evidence>
<dbReference type="AlphaFoldDB" id="A0A161VIV6"/>
<evidence type="ECO:0000256" key="4">
    <source>
        <dbReference type="ARBA" id="ARBA00022793"/>
    </source>
</evidence>
<comment type="caution">
    <text evidence="10">The sequence shown here is derived from an EMBL/GenBank/DDBJ whole genome shotgun (WGS) entry which is preliminary data.</text>
</comment>
<name>A0A161VIV6_9PEZI</name>
<evidence type="ECO:0000256" key="7">
    <source>
        <dbReference type="ARBA" id="ARBA00023239"/>
    </source>
</evidence>
<organism evidence="10 11">
    <name type="scientific">Colletotrichum tofieldiae</name>
    <dbReference type="NCBI Taxonomy" id="708197"/>
    <lineage>
        <taxon>Eukaryota</taxon>
        <taxon>Fungi</taxon>
        <taxon>Dikarya</taxon>
        <taxon>Ascomycota</taxon>
        <taxon>Pezizomycotina</taxon>
        <taxon>Sordariomycetes</taxon>
        <taxon>Hypocreomycetidae</taxon>
        <taxon>Glomerellales</taxon>
        <taxon>Glomerellaceae</taxon>
        <taxon>Colletotrichum</taxon>
        <taxon>Colletotrichum spaethianum species complex</taxon>
    </lineage>
</organism>
<keyword evidence="4" id="KW-0210">Decarboxylase</keyword>
<dbReference type="CDD" id="cd07038">
    <property type="entry name" value="TPP_PYR_PDC_IPDC_like"/>
    <property type="match status" value="1"/>
</dbReference>
<evidence type="ECO:0000313" key="10">
    <source>
        <dbReference type="EMBL" id="KZL70055.1"/>
    </source>
</evidence>
<dbReference type="GO" id="GO:0005829">
    <property type="term" value="C:cytosol"/>
    <property type="evidence" value="ECO:0007669"/>
    <property type="project" value="TreeGrafter"/>
</dbReference>
<dbReference type="SUPFAM" id="SSF52467">
    <property type="entry name" value="DHS-like NAD/FAD-binding domain"/>
    <property type="match status" value="1"/>
</dbReference>
<evidence type="ECO:0000259" key="8">
    <source>
        <dbReference type="Pfam" id="PF00205"/>
    </source>
</evidence>
<accession>A0A161VIV6</accession>
<dbReference type="STRING" id="708197.A0A161VIV6"/>
<sequence>MHWVGNANELNSSYAADAYARIKGIGALVTSFGVGELSAINAIGGAYAKKSPVVHIVGTPPITTQRAGACLHNSLGDGNFRVFANMYKHVTVAQANLVDVEVAPALIDATLKECLRQSRPVYIEIPTDRVRAQVPAPKSPINISIRGHNEDFDDQMINRVMARIQACKKPMILVDGLSARFGIKAEVNVLVTMTGFPTLTTPYGKGIIKEDLVNFHGVHLGSVGEVVTQT</sequence>
<dbReference type="SUPFAM" id="SSF52518">
    <property type="entry name" value="Thiamin diphosphate-binding fold (THDP-binding)"/>
    <property type="match status" value="1"/>
</dbReference>
<feature type="domain" description="Thiamine pyrophosphate enzyme central" evidence="8">
    <location>
        <begin position="157"/>
        <end position="224"/>
    </location>
</feature>
<dbReference type="PANTHER" id="PTHR43452">
    <property type="entry name" value="PYRUVATE DECARBOXYLASE"/>
    <property type="match status" value="1"/>
</dbReference>
<dbReference type="GO" id="GO:0000949">
    <property type="term" value="P:aromatic amino acid family catabolic process to alcohol via Ehrlich pathway"/>
    <property type="evidence" value="ECO:0007669"/>
    <property type="project" value="TreeGrafter"/>
</dbReference>
<dbReference type="Gene3D" id="3.40.50.970">
    <property type="match status" value="1"/>
</dbReference>